<name>A0ABX8BD59_9BACT</name>
<proteinExistence type="predicted"/>
<keyword evidence="2" id="KW-1185">Reference proteome</keyword>
<evidence type="ECO:0008006" key="3">
    <source>
        <dbReference type="Google" id="ProtNLM"/>
    </source>
</evidence>
<dbReference type="EMBL" id="CP072648">
    <property type="protein sequence ID" value="QUW03583.1"/>
    <property type="molecule type" value="Genomic_DNA"/>
</dbReference>
<evidence type="ECO:0000313" key="1">
    <source>
        <dbReference type="EMBL" id="QUW03583.1"/>
    </source>
</evidence>
<accession>A0ABX8BD59</accession>
<evidence type="ECO:0000313" key="2">
    <source>
        <dbReference type="Proteomes" id="UP000676506"/>
    </source>
</evidence>
<gene>
    <name evidence="1" type="ORF">J8C06_03875</name>
</gene>
<reference evidence="1 2" key="1">
    <citation type="submission" date="2021-03" db="EMBL/GenBank/DDBJ databases">
        <title>Genomic and phenotypic characterization of Chloracidobacterium isolates provides evidence for multiple species.</title>
        <authorList>
            <person name="Saini M.K."/>
            <person name="Costas A.M.G."/>
            <person name="Tank M."/>
            <person name="Bryant D.A."/>
        </authorList>
    </citation>
    <scope>NUCLEOTIDE SEQUENCE [LARGE SCALE GENOMIC DNA]</scope>
    <source>
        <strain evidence="1 2">BV2-C</strain>
    </source>
</reference>
<organism evidence="1 2">
    <name type="scientific">Chloracidobacterium validum</name>
    <dbReference type="NCBI Taxonomy" id="2821543"/>
    <lineage>
        <taxon>Bacteria</taxon>
        <taxon>Pseudomonadati</taxon>
        <taxon>Acidobacteriota</taxon>
        <taxon>Terriglobia</taxon>
        <taxon>Terriglobales</taxon>
        <taxon>Acidobacteriaceae</taxon>
        <taxon>Chloracidobacterium</taxon>
    </lineage>
</organism>
<sequence>MPIVADLAADLHALTVELTALEAAGGPLWVQALTPTSVTGGAYEVAFAVSYGKLTVTYWAAHGSACWRVECYHFWGDRLELDVSRRLGGEHGRLIIAPLSAPASTMKAAPDATQWRQFVRNWLPRLLPPGALVKRVRQRPGPVVGWQASHTDATWLILTTSHPDELAVRQLLGQALQALGMLPTATCLCLVLPPGAFTQAAPFLSLLTLPQLRLYEATADWSSLRQAAVGHQLPLVTEPIRRWQHIPPTEAELDELRTWFGDALASHCEVVPVGTSILSVRWYGLACARLRRATPESRSPALRFGLTTLGEPERPLTSRNRADFQALLAALARYRSPAAREVHHPLYRAHPERWLDVVIRRNLPVVDDALEPAHIWGQSPHFGRDAVGLADFVTLTRGGQLAVVELKAVADPDLIWQGLTYWLHAVHHWRQGDFVRRGYFTTAQLDRRALPRLYLIAPTLRFHPVVRAVARRLNQTVPLTLIGINERWRRSLRVAFREDFGPVDSKSPE</sequence>
<protein>
    <recommendedName>
        <fullName evidence="3">DUF91 domain-containing protein</fullName>
    </recommendedName>
</protein>
<dbReference type="RefSeq" id="WP_211429473.1">
    <property type="nucleotide sequence ID" value="NZ_CP072648.1"/>
</dbReference>
<dbReference type="Proteomes" id="UP000676506">
    <property type="component" value="Chromosome 1"/>
</dbReference>